<feature type="repeat" description="ANK" evidence="3">
    <location>
        <begin position="264"/>
        <end position="286"/>
    </location>
</feature>
<accession>A0AA38GD13</accession>
<dbReference type="PROSITE" id="PS50297">
    <property type="entry name" value="ANK_REP_REGION"/>
    <property type="match status" value="2"/>
</dbReference>
<evidence type="ECO:0000313" key="5">
    <source>
        <dbReference type="Proteomes" id="UP000824469"/>
    </source>
</evidence>
<dbReference type="SMART" id="SM00248">
    <property type="entry name" value="ANK"/>
    <property type="match status" value="6"/>
</dbReference>
<name>A0AA38GD13_TAXCH</name>
<dbReference type="InterPro" id="IPR051637">
    <property type="entry name" value="Ank_repeat_dom-contain_49"/>
</dbReference>
<dbReference type="PANTHER" id="PTHR24180:SF45">
    <property type="entry name" value="POLY [ADP-RIBOSE] POLYMERASE TANKYRASE"/>
    <property type="match status" value="1"/>
</dbReference>
<protein>
    <submittedName>
        <fullName evidence="4">Uncharacterized protein</fullName>
    </submittedName>
</protein>
<dbReference type="InterPro" id="IPR036770">
    <property type="entry name" value="Ankyrin_rpt-contain_sf"/>
</dbReference>
<gene>
    <name evidence="4" type="ORF">KI387_021427</name>
</gene>
<feature type="repeat" description="ANK" evidence="3">
    <location>
        <begin position="303"/>
        <end position="328"/>
    </location>
</feature>
<evidence type="ECO:0000256" key="3">
    <source>
        <dbReference type="PROSITE-ProRule" id="PRU00023"/>
    </source>
</evidence>
<organism evidence="4 5">
    <name type="scientific">Taxus chinensis</name>
    <name type="common">Chinese yew</name>
    <name type="synonym">Taxus wallichiana var. chinensis</name>
    <dbReference type="NCBI Taxonomy" id="29808"/>
    <lineage>
        <taxon>Eukaryota</taxon>
        <taxon>Viridiplantae</taxon>
        <taxon>Streptophyta</taxon>
        <taxon>Embryophyta</taxon>
        <taxon>Tracheophyta</taxon>
        <taxon>Spermatophyta</taxon>
        <taxon>Pinopsida</taxon>
        <taxon>Pinidae</taxon>
        <taxon>Conifers II</taxon>
        <taxon>Cupressales</taxon>
        <taxon>Taxaceae</taxon>
        <taxon>Taxus</taxon>
    </lineage>
</organism>
<evidence type="ECO:0000313" key="4">
    <source>
        <dbReference type="EMBL" id="KAH9319658.1"/>
    </source>
</evidence>
<evidence type="ECO:0000256" key="1">
    <source>
        <dbReference type="ARBA" id="ARBA00022737"/>
    </source>
</evidence>
<dbReference type="Gene3D" id="1.25.40.20">
    <property type="entry name" value="Ankyrin repeat-containing domain"/>
    <property type="match status" value="2"/>
</dbReference>
<sequence length="388" mass="44132">MEFKKSQRDAKEQLLSGEWRLASVEEVTRNLGEIKEKRMLDSWDIARLLDGWVDSPGYRYTIRNEYKPVIGHTLLVKTPVRRPDDSFEPKIYSGVELNGEGRKTALLLSCEDKITDVICFVLHSILQSFTKAQECQAELDHLTTSLKDEFRNGKTVLHYVTDQPHNSNHAEYMADLLQHEFEYGKELIKYADKDGRTALRLTALHGHTGLFKIFIENCEMKADDKDRNGENLLHFAVNSNNVRIVQSLFKFPNTESIICSHDAKGKTALHKAAANGNEDMMEFLLSGIDERRLKIYIQHADLFGQTALHVAASVGHKDAVNYLLHRGSRPLHERDTNGKTALHYAVQLPNQGKAIEVAELLLQYCRDDEERSLLLWASATDVDTTELA</sequence>
<dbReference type="Pfam" id="PF12796">
    <property type="entry name" value="Ank_2"/>
    <property type="match status" value="2"/>
</dbReference>
<dbReference type="EMBL" id="JAHRHJ020000004">
    <property type="protein sequence ID" value="KAH9319658.1"/>
    <property type="molecule type" value="Genomic_DNA"/>
</dbReference>
<evidence type="ECO:0000256" key="2">
    <source>
        <dbReference type="ARBA" id="ARBA00023043"/>
    </source>
</evidence>
<comment type="caution">
    <text evidence="4">The sequence shown here is derived from an EMBL/GenBank/DDBJ whole genome shotgun (WGS) entry which is preliminary data.</text>
</comment>
<proteinExistence type="predicted"/>
<reference evidence="4 5" key="1">
    <citation type="journal article" date="2021" name="Nat. Plants">
        <title>The Taxus genome provides insights into paclitaxel biosynthesis.</title>
        <authorList>
            <person name="Xiong X."/>
            <person name="Gou J."/>
            <person name="Liao Q."/>
            <person name="Li Y."/>
            <person name="Zhou Q."/>
            <person name="Bi G."/>
            <person name="Li C."/>
            <person name="Du R."/>
            <person name="Wang X."/>
            <person name="Sun T."/>
            <person name="Guo L."/>
            <person name="Liang H."/>
            <person name="Lu P."/>
            <person name="Wu Y."/>
            <person name="Zhang Z."/>
            <person name="Ro D.K."/>
            <person name="Shang Y."/>
            <person name="Huang S."/>
            <person name="Yan J."/>
        </authorList>
    </citation>
    <scope>NUCLEOTIDE SEQUENCE [LARGE SCALE GENOMIC DNA]</scope>
    <source>
        <strain evidence="4">Ta-2019</strain>
    </source>
</reference>
<dbReference type="AlphaFoldDB" id="A0AA38GD13"/>
<keyword evidence="5" id="KW-1185">Reference proteome</keyword>
<dbReference type="Proteomes" id="UP000824469">
    <property type="component" value="Unassembled WGS sequence"/>
</dbReference>
<keyword evidence="1" id="KW-0677">Repeat</keyword>
<dbReference type="PROSITE" id="PS50088">
    <property type="entry name" value="ANK_REPEAT"/>
    <property type="match status" value="2"/>
</dbReference>
<keyword evidence="2 3" id="KW-0040">ANK repeat</keyword>
<feature type="non-terminal residue" evidence="4">
    <location>
        <position position="1"/>
    </location>
</feature>
<dbReference type="SUPFAM" id="SSF48403">
    <property type="entry name" value="Ankyrin repeat"/>
    <property type="match status" value="1"/>
</dbReference>
<dbReference type="PANTHER" id="PTHR24180">
    <property type="entry name" value="CYCLIN-DEPENDENT KINASE INHIBITOR 2C-RELATED"/>
    <property type="match status" value="1"/>
</dbReference>
<dbReference type="InterPro" id="IPR002110">
    <property type="entry name" value="Ankyrin_rpt"/>
</dbReference>